<keyword evidence="2" id="KW-1185">Reference proteome</keyword>
<reference evidence="1" key="1">
    <citation type="journal article" date="2014" name="Int. J. Syst. Evol. Microbiol.">
        <title>Complete genome sequence of Corynebacterium casei LMG S-19264T (=DSM 44701T), isolated from a smear-ripened cheese.</title>
        <authorList>
            <consortium name="US DOE Joint Genome Institute (JGI-PGF)"/>
            <person name="Walter F."/>
            <person name="Albersmeier A."/>
            <person name="Kalinowski J."/>
            <person name="Ruckert C."/>
        </authorList>
    </citation>
    <scope>NUCLEOTIDE SEQUENCE</scope>
    <source>
        <strain evidence="1">CGMCC 1.12360</strain>
    </source>
</reference>
<proteinExistence type="predicted"/>
<dbReference type="Proteomes" id="UP000602050">
    <property type="component" value="Unassembled WGS sequence"/>
</dbReference>
<reference evidence="1" key="2">
    <citation type="submission" date="2020-09" db="EMBL/GenBank/DDBJ databases">
        <authorList>
            <person name="Sun Q."/>
            <person name="Zhou Y."/>
        </authorList>
    </citation>
    <scope>NUCLEOTIDE SEQUENCE</scope>
    <source>
        <strain evidence="1">CGMCC 1.12360</strain>
    </source>
</reference>
<name>A0A8J2TPN9_9BACI</name>
<dbReference type="EMBL" id="BMEV01000053">
    <property type="protein sequence ID" value="GFZ83437.1"/>
    <property type="molecule type" value="Genomic_DNA"/>
</dbReference>
<organism evidence="1 2">
    <name type="scientific">Compostibacillus humi</name>
    <dbReference type="NCBI Taxonomy" id="1245525"/>
    <lineage>
        <taxon>Bacteria</taxon>
        <taxon>Bacillati</taxon>
        <taxon>Bacillota</taxon>
        <taxon>Bacilli</taxon>
        <taxon>Bacillales</taxon>
        <taxon>Bacillaceae</taxon>
        <taxon>Compostibacillus</taxon>
    </lineage>
</organism>
<protein>
    <submittedName>
        <fullName evidence="1">Uncharacterized protein</fullName>
    </submittedName>
</protein>
<dbReference type="AlphaFoldDB" id="A0A8J2TPN9"/>
<gene>
    <name evidence="1" type="ORF">GCM10010978_24980</name>
</gene>
<sequence>MQYIGFVKSLVFCAGRLKTGAEAGKKKTNVCIRNKQTFVLDICLSEKQEEGQLFISGNSVKE</sequence>
<evidence type="ECO:0000313" key="2">
    <source>
        <dbReference type="Proteomes" id="UP000602050"/>
    </source>
</evidence>
<comment type="caution">
    <text evidence="1">The sequence shown here is derived from an EMBL/GenBank/DDBJ whole genome shotgun (WGS) entry which is preliminary data.</text>
</comment>
<accession>A0A8J2TPN9</accession>
<evidence type="ECO:0000313" key="1">
    <source>
        <dbReference type="EMBL" id="GFZ83437.1"/>
    </source>
</evidence>